<dbReference type="RefSeq" id="WP_092622060.1">
    <property type="nucleotide sequence ID" value="NZ_FNCV01000024.1"/>
</dbReference>
<keyword evidence="2" id="KW-1185">Reference proteome</keyword>
<evidence type="ECO:0000313" key="1">
    <source>
        <dbReference type="EMBL" id="SDH92253.1"/>
    </source>
</evidence>
<accession>A0A1G8GD14</accession>
<name>A0A1G8GD14_9PROT</name>
<protein>
    <recommendedName>
        <fullName evidence="3">DUF2190 domain-containing protein</fullName>
    </recommendedName>
</protein>
<evidence type="ECO:0008006" key="3">
    <source>
        <dbReference type="Google" id="ProtNLM"/>
    </source>
</evidence>
<evidence type="ECO:0000313" key="2">
    <source>
        <dbReference type="Proteomes" id="UP000217076"/>
    </source>
</evidence>
<organism evidence="1 2">
    <name type="scientific">Roseospirillum parvum</name>
    <dbReference type="NCBI Taxonomy" id="83401"/>
    <lineage>
        <taxon>Bacteria</taxon>
        <taxon>Pseudomonadati</taxon>
        <taxon>Pseudomonadota</taxon>
        <taxon>Alphaproteobacteria</taxon>
        <taxon>Rhodospirillales</taxon>
        <taxon>Rhodospirillaceae</taxon>
        <taxon>Roseospirillum</taxon>
    </lineage>
</organism>
<dbReference type="Proteomes" id="UP000217076">
    <property type="component" value="Unassembled WGS sequence"/>
</dbReference>
<dbReference type="EMBL" id="FNCV01000024">
    <property type="protein sequence ID" value="SDH92253.1"/>
    <property type="molecule type" value="Genomic_DNA"/>
</dbReference>
<reference evidence="2" key="1">
    <citation type="submission" date="2016-10" db="EMBL/GenBank/DDBJ databases">
        <authorList>
            <person name="Varghese N."/>
            <person name="Submissions S."/>
        </authorList>
    </citation>
    <scope>NUCLEOTIDE SEQUENCE [LARGE SCALE GENOMIC DNA]</scope>
    <source>
        <strain evidence="2">930I</strain>
    </source>
</reference>
<gene>
    <name evidence="1" type="ORF">SAMN05421742_1245</name>
</gene>
<dbReference type="STRING" id="83401.SAMN05421742_1245"/>
<sequence length="125" mass="12189">MSNPGLIKSYKVGAAVAPRRIVTLASGEVVQATAATDALIGVSDLGAANAGDVADVVLSDLADVEYGGNVAEGDWLTADDDGKAVAAAPGAGAYASIIGQAMVAGADGDIGLVHIAKHTLTGETV</sequence>
<proteinExistence type="predicted"/>
<dbReference type="OrthoDB" id="7360039at2"/>
<dbReference type="AlphaFoldDB" id="A0A1G8GD14"/>